<dbReference type="Proteomes" id="UP000694409">
    <property type="component" value="Unassembled WGS sequence"/>
</dbReference>
<dbReference type="Ensembl" id="ENSSCAT00000007833.1">
    <property type="protein sequence ID" value="ENSSCAP00000006879.1"/>
    <property type="gene ID" value="ENSSCAG00000005346.1"/>
</dbReference>
<comment type="similarity">
    <text evidence="2 9">Belongs to the MICOS complex subunit Mic13 family.</text>
</comment>
<reference evidence="11" key="1">
    <citation type="submission" date="2025-08" db="UniProtKB">
        <authorList>
            <consortium name="Ensembl"/>
        </authorList>
    </citation>
    <scope>IDENTIFICATION</scope>
</reference>
<evidence type="ECO:0000256" key="9">
    <source>
        <dbReference type="RuleBase" id="RU363009"/>
    </source>
</evidence>
<evidence type="ECO:0000256" key="10">
    <source>
        <dbReference type="SAM" id="MobiDB-lite"/>
    </source>
</evidence>
<dbReference type="GO" id="GO:0061617">
    <property type="term" value="C:MICOS complex"/>
    <property type="evidence" value="ECO:0007669"/>
    <property type="project" value="UniProtKB-UniRule"/>
</dbReference>
<dbReference type="Pfam" id="PF15884">
    <property type="entry name" value="QIL1"/>
    <property type="match status" value="1"/>
</dbReference>
<evidence type="ECO:0000256" key="2">
    <source>
        <dbReference type="ARBA" id="ARBA00006771"/>
    </source>
</evidence>
<dbReference type="PANTHER" id="PTHR31816:SF3">
    <property type="entry name" value="MICOS COMPLEX SUBUNIT MIC13"/>
    <property type="match status" value="1"/>
</dbReference>
<dbReference type="OMA" id="AGPATEH"/>
<dbReference type="GeneTree" id="ENSGT00390000002629"/>
<evidence type="ECO:0000256" key="3">
    <source>
        <dbReference type="ARBA" id="ARBA00018172"/>
    </source>
</evidence>
<evidence type="ECO:0000256" key="4">
    <source>
        <dbReference type="ARBA" id="ARBA00022692"/>
    </source>
</evidence>
<gene>
    <name evidence="11" type="primary">MICOS13</name>
</gene>
<keyword evidence="5 9" id="KW-0999">Mitochondrion inner membrane</keyword>
<dbReference type="GO" id="GO:0042407">
    <property type="term" value="P:cristae formation"/>
    <property type="evidence" value="ECO:0007669"/>
    <property type="project" value="TreeGrafter"/>
</dbReference>
<feature type="region of interest" description="Disordered" evidence="10">
    <location>
        <begin position="174"/>
        <end position="204"/>
    </location>
</feature>
<name>A0A8C9MPQ8_SERCA</name>
<organism evidence="11 12">
    <name type="scientific">Serinus canaria</name>
    <name type="common">Island canary</name>
    <name type="synonym">Fringilla canaria</name>
    <dbReference type="NCBI Taxonomy" id="9135"/>
    <lineage>
        <taxon>Eukaryota</taxon>
        <taxon>Metazoa</taxon>
        <taxon>Chordata</taxon>
        <taxon>Craniata</taxon>
        <taxon>Vertebrata</taxon>
        <taxon>Euteleostomi</taxon>
        <taxon>Archelosauria</taxon>
        <taxon>Archosauria</taxon>
        <taxon>Dinosauria</taxon>
        <taxon>Saurischia</taxon>
        <taxon>Theropoda</taxon>
        <taxon>Coelurosauria</taxon>
        <taxon>Aves</taxon>
        <taxon>Neognathae</taxon>
        <taxon>Neoaves</taxon>
        <taxon>Telluraves</taxon>
        <taxon>Australaves</taxon>
        <taxon>Passeriformes</taxon>
        <taxon>Passeroidea</taxon>
        <taxon>Fringillidae</taxon>
        <taxon>Carduelinae</taxon>
        <taxon>Serinus</taxon>
    </lineage>
</organism>
<evidence type="ECO:0000256" key="7">
    <source>
        <dbReference type="ARBA" id="ARBA00023128"/>
    </source>
</evidence>
<keyword evidence="8" id="KW-0472">Membrane</keyword>
<keyword evidence="12" id="KW-1185">Reference proteome</keyword>
<reference evidence="11" key="2">
    <citation type="submission" date="2025-09" db="UniProtKB">
        <authorList>
            <consortium name="Ensembl"/>
        </authorList>
    </citation>
    <scope>IDENTIFICATION</scope>
</reference>
<comment type="subcellular location">
    <subcellularLocation>
        <location evidence="1 9">Mitochondrion inner membrane</location>
        <topology evidence="1 9">Single-pass membrane protein</topology>
    </subcellularLocation>
</comment>
<keyword evidence="6" id="KW-1133">Transmembrane helix</keyword>
<dbReference type="GO" id="GO:0044284">
    <property type="term" value="C:mitochondrial crista junction"/>
    <property type="evidence" value="ECO:0007669"/>
    <property type="project" value="TreeGrafter"/>
</dbReference>
<evidence type="ECO:0000256" key="6">
    <source>
        <dbReference type="ARBA" id="ARBA00022989"/>
    </source>
</evidence>
<protein>
    <recommendedName>
        <fullName evidence="3 9">MICOS complex subunit MIC13</fullName>
    </recommendedName>
</protein>
<comment type="function">
    <text evidence="9">Component of the MICOS complex, a large protein complex of the mitochondrial inner membrane that plays crucial roles in the maintenance of crista junctions, inner membrane architecture, and formation of contact sites to the outer membrane.</text>
</comment>
<accession>A0A8C9MPQ8</accession>
<dbReference type="AlphaFoldDB" id="A0A8C9MPQ8"/>
<comment type="subunit">
    <text evidence="9">Component of the mitochondrial contact site and cristae organizing system (MICOS) complex.</text>
</comment>
<feature type="region of interest" description="Disordered" evidence="10">
    <location>
        <begin position="1"/>
        <end position="98"/>
    </location>
</feature>
<sequence>MPGSFSPARRPSQAPHVLKSLPSPALPCSALPRRDPSSPSRPQVLPGRRAPSSPSHPQPCPALSRLPSPSPTPPLTPAARAGPRAHVTVPAPPPPWPPACCPLSSESRGPCPPSRPGPAAFSARCFTPVLPARPSVLATVLGSSPGPRPALSLGSARLAPRPWPRPPPQLPCVPAHPGTAPPLSAGGHGHGTNPGAARGSELHEHPQRGSEIGFLFKGGLAGAAVYVAYDQGLLGSGIEGAEALKKAQETLPPAIQEWTDYLGWELPSTPKIDFSLSASWNKGVHRVMSALSAAPSRACEYTVEGWKYVKDLVK</sequence>
<proteinExistence type="inferred from homology"/>
<evidence type="ECO:0000313" key="11">
    <source>
        <dbReference type="Ensembl" id="ENSSCAP00000006879.1"/>
    </source>
</evidence>
<dbReference type="InterPro" id="IPR026769">
    <property type="entry name" value="Mic13"/>
</dbReference>
<evidence type="ECO:0000313" key="12">
    <source>
        <dbReference type="Proteomes" id="UP000694409"/>
    </source>
</evidence>
<feature type="compositionally biased region" description="Low complexity" evidence="10">
    <location>
        <begin position="18"/>
        <end position="42"/>
    </location>
</feature>
<evidence type="ECO:0000256" key="5">
    <source>
        <dbReference type="ARBA" id="ARBA00022792"/>
    </source>
</evidence>
<evidence type="ECO:0000256" key="8">
    <source>
        <dbReference type="ARBA" id="ARBA00023136"/>
    </source>
</evidence>
<keyword evidence="4" id="KW-0812">Transmembrane</keyword>
<keyword evidence="7 9" id="KW-0496">Mitochondrion</keyword>
<dbReference type="PANTHER" id="PTHR31816">
    <property type="entry name" value="MICOS COMPLEX SUBUNIT MIC13"/>
    <property type="match status" value="1"/>
</dbReference>
<evidence type="ECO:0000256" key="1">
    <source>
        <dbReference type="ARBA" id="ARBA00004434"/>
    </source>
</evidence>